<accession>A0A0Q3T9Y7</accession>
<reference evidence="1 2" key="1">
    <citation type="submission" date="2015-09" db="EMBL/GenBank/DDBJ databases">
        <title>Genome sequencing project for genomic taxonomy and phylogenomics of Bacillus-like bacteria.</title>
        <authorList>
            <person name="Liu B."/>
            <person name="Wang J."/>
            <person name="Zhu Y."/>
            <person name="Liu G."/>
            <person name="Chen Q."/>
            <person name="Chen Z."/>
            <person name="Lan J."/>
            <person name="Che J."/>
            <person name="Ge C."/>
            <person name="Shi H."/>
            <person name="Pan Z."/>
            <person name="Liu X."/>
        </authorList>
    </citation>
    <scope>NUCLEOTIDE SEQUENCE [LARGE SCALE GENOMIC DNA]</scope>
    <source>
        <strain evidence="1 2">LMG 18435</strain>
    </source>
</reference>
<comment type="caution">
    <text evidence="1">The sequence shown here is derived from an EMBL/GenBank/DDBJ whole genome shotgun (WGS) entry which is preliminary data.</text>
</comment>
<dbReference type="AlphaFoldDB" id="A0A0Q3T9Y7"/>
<keyword evidence="2" id="KW-1185">Reference proteome</keyword>
<gene>
    <name evidence="1" type="ORF">AN964_25050</name>
</gene>
<dbReference type="PATRIC" id="fig|157838.3.peg.5520"/>
<evidence type="ECO:0000313" key="1">
    <source>
        <dbReference type="EMBL" id="KQL50880.1"/>
    </source>
</evidence>
<proteinExistence type="predicted"/>
<dbReference type="EMBL" id="LJJC01000015">
    <property type="protein sequence ID" value="KQL50880.1"/>
    <property type="molecule type" value="Genomic_DNA"/>
</dbReference>
<sequence length="72" mass="8389">MVKRYFWNILVSVDQFFNTVFGGDPDETISSRMGKHLAKHDCPFCNLMCKFLNLFDKDHCVKSIEKDEGLPM</sequence>
<evidence type="ECO:0000313" key="2">
    <source>
        <dbReference type="Proteomes" id="UP000051888"/>
    </source>
</evidence>
<dbReference type="Proteomes" id="UP000051888">
    <property type="component" value="Unassembled WGS sequence"/>
</dbReference>
<organism evidence="1 2">
    <name type="scientific">Heyndrickxia shackletonii</name>
    <dbReference type="NCBI Taxonomy" id="157838"/>
    <lineage>
        <taxon>Bacteria</taxon>
        <taxon>Bacillati</taxon>
        <taxon>Bacillota</taxon>
        <taxon>Bacilli</taxon>
        <taxon>Bacillales</taxon>
        <taxon>Bacillaceae</taxon>
        <taxon>Heyndrickxia</taxon>
    </lineage>
</organism>
<name>A0A0Q3T9Y7_9BACI</name>
<protein>
    <submittedName>
        <fullName evidence="1">Uncharacterized protein</fullName>
    </submittedName>
</protein>